<protein>
    <submittedName>
        <fullName evidence="2">NAD(P)-binding protein</fullName>
    </submittedName>
</protein>
<evidence type="ECO:0000313" key="2">
    <source>
        <dbReference type="EMBL" id="EIE19170.1"/>
    </source>
</evidence>
<dbReference type="InterPro" id="IPR050700">
    <property type="entry name" value="YIM1/Zinc_Alcohol_DH_Fams"/>
</dbReference>
<dbReference type="EMBL" id="AGSI01000020">
    <property type="protein sequence ID" value="EIE19170.1"/>
    <property type="molecule type" value="Genomic_DNA"/>
</dbReference>
<dbReference type="Gene3D" id="3.40.50.720">
    <property type="entry name" value="NAD(P)-binding Rossmann-like Domain"/>
    <property type="match status" value="1"/>
</dbReference>
<evidence type="ECO:0000313" key="3">
    <source>
        <dbReference type="Proteomes" id="UP000007264"/>
    </source>
</evidence>
<dbReference type="RefSeq" id="XP_005643714.1">
    <property type="nucleotide sequence ID" value="XM_005643657.1"/>
</dbReference>
<name>I0YLA1_COCSC</name>
<dbReference type="Pfam" id="PF00107">
    <property type="entry name" value="ADH_zinc_N"/>
    <property type="match status" value="1"/>
</dbReference>
<dbReference type="AlphaFoldDB" id="I0YLA1"/>
<proteinExistence type="predicted"/>
<dbReference type="Proteomes" id="UP000007264">
    <property type="component" value="Unassembled WGS sequence"/>
</dbReference>
<dbReference type="GO" id="GO:0016491">
    <property type="term" value="F:oxidoreductase activity"/>
    <property type="evidence" value="ECO:0007669"/>
    <property type="project" value="InterPro"/>
</dbReference>
<dbReference type="SMART" id="SM00829">
    <property type="entry name" value="PKS_ER"/>
    <property type="match status" value="1"/>
</dbReference>
<sequence>MVHAVLIRKTGPPDVLELVDDYEKPTINDGEWKKGDRVLALTKGFLWENEENKYGTYADYTASKEEWLAKAPYGILLNILGGIPLVALTALQALESGNLKPGARVLVHGGAGGVGHMAIQLAKVRFKAYVVTTAGPANQTFIKEELGADEVLNYKEEDFAEKYKDKPFDLVIDAIGGTVEDKSYTVLAPHGTYTHIMNNNTNEQKIKAGKEWKDRKYILILADIKLVVDKIFWLKEIREAHKHAETAHSRGKVVVQISHEE</sequence>
<dbReference type="SUPFAM" id="SSF51735">
    <property type="entry name" value="NAD(P)-binding Rossmann-fold domains"/>
    <property type="match status" value="1"/>
</dbReference>
<feature type="domain" description="Enoyl reductase (ER)" evidence="1">
    <location>
        <begin position="11"/>
        <end position="255"/>
    </location>
</feature>
<gene>
    <name evidence="2" type="ORF">COCSUDRAFT_59652</name>
</gene>
<dbReference type="InterPro" id="IPR013149">
    <property type="entry name" value="ADH-like_C"/>
</dbReference>
<dbReference type="KEGG" id="csl:COCSUDRAFT_59652"/>
<dbReference type="InterPro" id="IPR011032">
    <property type="entry name" value="GroES-like_sf"/>
</dbReference>
<dbReference type="PANTHER" id="PTHR11695">
    <property type="entry name" value="ALCOHOL DEHYDROGENASE RELATED"/>
    <property type="match status" value="1"/>
</dbReference>
<dbReference type="InterPro" id="IPR036291">
    <property type="entry name" value="NAD(P)-bd_dom_sf"/>
</dbReference>
<evidence type="ECO:0000259" key="1">
    <source>
        <dbReference type="SMART" id="SM00829"/>
    </source>
</evidence>
<accession>I0YLA1</accession>
<dbReference type="PANTHER" id="PTHR11695:SF648">
    <property type="entry name" value="ZINC-BINDING OXIDOREDUCTASE"/>
    <property type="match status" value="1"/>
</dbReference>
<dbReference type="STRING" id="574566.I0YLA1"/>
<dbReference type="Gene3D" id="3.90.180.10">
    <property type="entry name" value="Medium-chain alcohol dehydrogenases, catalytic domain"/>
    <property type="match status" value="1"/>
</dbReference>
<dbReference type="InterPro" id="IPR020843">
    <property type="entry name" value="ER"/>
</dbReference>
<organism evidence="2 3">
    <name type="scientific">Coccomyxa subellipsoidea (strain C-169)</name>
    <name type="common">Green microalga</name>
    <dbReference type="NCBI Taxonomy" id="574566"/>
    <lineage>
        <taxon>Eukaryota</taxon>
        <taxon>Viridiplantae</taxon>
        <taxon>Chlorophyta</taxon>
        <taxon>core chlorophytes</taxon>
        <taxon>Trebouxiophyceae</taxon>
        <taxon>Trebouxiophyceae incertae sedis</taxon>
        <taxon>Coccomyxaceae</taxon>
        <taxon>Coccomyxa</taxon>
        <taxon>Coccomyxa subellipsoidea</taxon>
    </lineage>
</organism>
<reference evidence="2 3" key="1">
    <citation type="journal article" date="2012" name="Genome Biol.">
        <title>The genome of the polar eukaryotic microalga coccomyxa subellipsoidea reveals traits of cold adaptation.</title>
        <authorList>
            <person name="Blanc G."/>
            <person name="Agarkova I."/>
            <person name="Grimwood J."/>
            <person name="Kuo A."/>
            <person name="Brueggeman A."/>
            <person name="Dunigan D."/>
            <person name="Gurnon J."/>
            <person name="Ladunga I."/>
            <person name="Lindquist E."/>
            <person name="Lucas S."/>
            <person name="Pangilinan J."/>
            <person name="Proschold T."/>
            <person name="Salamov A."/>
            <person name="Schmutz J."/>
            <person name="Weeks D."/>
            <person name="Yamada T."/>
            <person name="Claverie J.M."/>
            <person name="Grigoriev I."/>
            <person name="Van Etten J."/>
            <person name="Lomsadze A."/>
            <person name="Borodovsky M."/>
        </authorList>
    </citation>
    <scope>NUCLEOTIDE SEQUENCE [LARGE SCALE GENOMIC DNA]</scope>
    <source>
        <strain evidence="2 3">C-169</strain>
    </source>
</reference>
<keyword evidence="3" id="KW-1185">Reference proteome</keyword>
<dbReference type="SUPFAM" id="SSF50129">
    <property type="entry name" value="GroES-like"/>
    <property type="match status" value="1"/>
</dbReference>
<comment type="caution">
    <text evidence="2">The sequence shown here is derived from an EMBL/GenBank/DDBJ whole genome shotgun (WGS) entry which is preliminary data.</text>
</comment>
<dbReference type="OrthoDB" id="48317at2759"/>
<dbReference type="GeneID" id="17037100"/>
<dbReference type="eggNOG" id="KOG1198">
    <property type="taxonomic scope" value="Eukaryota"/>
</dbReference>